<comment type="caution">
    <text evidence="1">The sequence shown here is derived from an EMBL/GenBank/DDBJ whole genome shotgun (WGS) entry which is preliminary data.</text>
</comment>
<gene>
    <name evidence="1" type="ORF">ACFFIC_15090</name>
</gene>
<evidence type="ECO:0000313" key="2">
    <source>
        <dbReference type="Proteomes" id="UP001589789"/>
    </source>
</evidence>
<protein>
    <submittedName>
        <fullName evidence="1">Uncharacterized protein</fullName>
    </submittedName>
</protein>
<dbReference type="EMBL" id="JBHLVZ010000041">
    <property type="protein sequence ID" value="MFC0386861.1"/>
    <property type="molecule type" value="Genomic_DNA"/>
</dbReference>
<dbReference type="RefSeq" id="WP_377051744.1">
    <property type="nucleotide sequence ID" value="NZ_JBHLVZ010000041.1"/>
</dbReference>
<evidence type="ECO:0000313" key="1">
    <source>
        <dbReference type="EMBL" id="MFC0386861.1"/>
    </source>
</evidence>
<proteinExistence type="predicted"/>
<sequence length="411" mass="46036">MTPEPPVVLTLHGALEKLCEAGLARDLRLAEHRLQELLREQVGKSSTEMNSVDLFTIDKHWQRHRAYSALQNDLVDRIERGEFHLYGSKVSATGTDAVVFLTCTDVHRGSIKPAANTIERAGETYTEVHAVLGPFEATVKAERRRLVLQQAVSRWCDPWLLIGVRRNESVFRTDEILDFGFPQLSLACGAKREARRLSAEEYAVQRRCLETSWRGLLKDLQTRVAAEEIYLYGVQTQPNLATDYERIPATWAFDLQVDAKNQSVTAHGRRWTAVECWLDPADVDTKPAEQASPAPAAQASFATLKPEDVYEFSDDLILALLEENHRRVVGSPDVRPISPAKVSWTPLLKRKLRHRAAAGDIMPNLASEASALAAWLDTKVPSHQVPSAKTIENALRLDYASLRPRSNPIIP</sequence>
<accession>A0ABV6ITV1</accession>
<reference evidence="1 2" key="1">
    <citation type="submission" date="2024-09" db="EMBL/GenBank/DDBJ databases">
        <authorList>
            <person name="Sun Q."/>
            <person name="Mori K."/>
        </authorList>
    </citation>
    <scope>NUCLEOTIDE SEQUENCE [LARGE SCALE GENOMIC DNA]</scope>
    <source>
        <strain evidence="1 2">CCM 7468</strain>
    </source>
</reference>
<keyword evidence="2" id="KW-1185">Reference proteome</keyword>
<name>A0ABV6ITV1_9PROT</name>
<organism evidence="1 2">
    <name type="scientific">Muricoccus vinaceus</name>
    <dbReference type="NCBI Taxonomy" id="424704"/>
    <lineage>
        <taxon>Bacteria</taxon>
        <taxon>Pseudomonadati</taxon>
        <taxon>Pseudomonadota</taxon>
        <taxon>Alphaproteobacteria</taxon>
        <taxon>Acetobacterales</taxon>
        <taxon>Roseomonadaceae</taxon>
        <taxon>Muricoccus</taxon>
    </lineage>
</organism>
<dbReference type="Proteomes" id="UP001589789">
    <property type="component" value="Unassembled WGS sequence"/>
</dbReference>